<dbReference type="InterPro" id="IPR004044">
    <property type="entry name" value="KH_dom_type_2"/>
</dbReference>
<proteinExistence type="inferred from homology"/>
<protein>
    <recommendedName>
        <fullName evidence="7 8">Small ribosomal subunit protein uS3</fullName>
    </recommendedName>
</protein>
<keyword evidence="3 8" id="KW-0694">RNA-binding</keyword>
<comment type="caution">
    <text evidence="10">The sequence shown here is derived from an EMBL/GenBank/DDBJ whole genome shotgun (WGS) entry which is preliminary data.</text>
</comment>
<evidence type="ECO:0000313" key="11">
    <source>
        <dbReference type="Proteomes" id="UP000178085"/>
    </source>
</evidence>
<dbReference type="SUPFAM" id="SSF54814">
    <property type="entry name" value="Prokaryotic type KH domain (KH-domain type II)"/>
    <property type="match status" value="1"/>
</dbReference>
<sequence>MGQKIHPQLFRLGISSKWQSRWFDTRRYGKWLVEDYRIRALAFDKFKKAAIAEVVIERFANATQVDIYTARPGVIIGRGGSGVEAFKKEVAQLTKGTVEINIHEVRNPETNAAIIANNIAEQIERRMPFRRIVRQAVDAAKQARVQGIRIVVSGRLNGAEIARTEMASFGKVPLHTIKQPIHYAFRTAFTTYGTIGIKVWVLTSEKEEEAEIAAETI</sequence>
<dbReference type="PANTHER" id="PTHR11760:SF19">
    <property type="entry name" value="SMALL RIBOSOMAL SUBUNIT PROTEIN US3C"/>
    <property type="match status" value="1"/>
</dbReference>
<dbReference type="Gene3D" id="3.30.1140.32">
    <property type="entry name" value="Ribosomal protein S3, C-terminal domain"/>
    <property type="match status" value="1"/>
</dbReference>
<dbReference type="SMART" id="SM00322">
    <property type="entry name" value="KH"/>
    <property type="match status" value="1"/>
</dbReference>
<dbReference type="PROSITE" id="PS50823">
    <property type="entry name" value="KH_TYPE_2"/>
    <property type="match status" value="1"/>
</dbReference>
<accession>A0A1F4NQ45</accession>
<dbReference type="InterPro" id="IPR001351">
    <property type="entry name" value="Ribosomal_uS3_C"/>
</dbReference>
<evidence type="ECO:0000256" key="4">
    <source>
        <dbReference type="ARBA" id="ARBA00022980"/>
    </source>
</evidence>
<keyword evidence="5 8" id="KW-0687">Ribonucleoprotein</keyword>
<dbReference type="InterPro" id="IPR004087">
    <property type="entry name" value="KH_dom"/>
</dbReference>
<dbReference type="Proteomes" id="UP000178085">
    <property type="component" value="Unassembled WGS sequence"/>
</dbReference>
<evidence type="ECO:0000256" key="5">
    <source>
        <dbReference type="ARBA" id="ARBA00023274"/>
    </source>
</evidence>
<dbReference type="CDD" id="cd02412">
    <property type="entry name" value="KH-II_30S_S3"/>
    <property type="match status" value="1"/>
</dbReference>
<dbReference type="NCBIfam" id="TIGR01009">
    <property type="entry name" value="rpsC_bact"/>
    <property type="match status" value="1"/>
</dbReference>
<name>A0A1F4NQ45_UNCK3</name>
<dbReference type="FunFam" id="3.30.300.20:FF:000001">
    <property type="entry name" value="30S ribosomal protein S3"/>
    <property type="match status" value="1"/>
</dbReference>
<evidence type="ECO:0000256" key="6">
    <source>
        <dbReference type="ARBA" id="ARBA00024998"/>
    </source>
</evidence>
<reference evidence="10 11" key="1">
    <citation type="journal article" date="2016" name="Nat. Commun.">
        <title>Thousands of microbial genomes shed light on interconnected biogeochemical processes in an aquifer system.</title>
        <authorList>
            <person name="Anantharaman K."/>
            <person name="Brown C.T."/>
            <person name="Hug L.A."/>
            <person name="Sharon I."/>
            <person name="Castelle C.J."/>
            <person name="Probst A.J."/>
            <person name="Thomas B.C."/>
            <person name="Singh A."/>
            <person name="Wilkins M.J."/>
            <person name="Karaoz U."/>
            <person name="Brodie E.L."/>
            <person name="Williams K.H."/>
            <person name="Hubbard S.S."/>
            <person name="Banfield J.F."/>
        </authorList>
    </citation>
    <scope>NUCLEOTIDE SEQUENCE [LARGE SCALE GENOMIC DNA]</scope>
</reference>
<keyword evidence="2 8" id="KW-0699">rRNA-binding</keyword>
<dbReference type="InterPro" id="IPR015946">
    <property type="entry name" value="KH_dom-like_a/b"/>
</dbReference>
<dbReference type="InterPro" id="IPR057258">
    <property type="entry name" value="Ribosomal_uS3"/>
</dbReference>
<dbReference type="PANTHER" id="PTHR11760">
    <property type="entry name" value="30S/40S RIBOSOMAL PROTEIN S3"/>
    <property type="match status" value="1"/>
</dbReference>
<keyword evidence="4 8" id="KW-0689">Ribosomal protein</keyword>
<evidence type="ECO:0000256" key="7">
    <source>
        <dbReference type="ARBA" id="ARBA00035257"/>
    </source>
</evidence>
<evidence type="ECO:0000256" key="8">
    <source>
        <dbReference type="HAMAP-Rule" id="MF_01309"/>
    </source>
</evidence>
<dbReference type="SUPFAM" id="SSF54821">
    <property type="entry name" value="Ribosomal protein S3 C-terminal domain"/>
    <property type="match status" value="1"/>
</dbReference>
<dbReference type="InterPro" id="IPR036419">
    <property type="entry name" value="Ribosomal_S3_C_sf"/>
</dbReference>
<dbReference type="GO" id="GO:0022627">
    <property type="term" value="C:cytosolic small ribosomal subunit"/>
    <property type="evidence" value="ECO:0007669"/>
    <property type="project" value="TreeGrafter"/>
</dbReference>
<dbReference type="GO" id="GO:0019843">
    <property type="term" value="F:rRNA binding"/>
    <property type="evidence" value="ECO:0007669"/>
    <property type="project" value="UniProtKB-UniRule"/>
</dbReference>
<dbReference type="Pfam" id="PF07650">
    <property type="entry name" value="KH_2"/>
    <property type="match status" value="1"/>
</dbReference>
<evidence type="ECO:0000259" key="9">
    <source>
        <dbReference type="PROSITE" id="PS50823"/>
    </source>
</evidence>
<comment type="subunit">
    <text evidence="8">Part of the 30S ribosomal subunit. Forms a tight complex with proteins S10 and S14.</text>
</comment>
<evidence type="ECO:0000256" key="3">
    <source>
        <dbReference type="ARBA" id="ARBA00022884"/>
    </source>
</evidence>
<organism evidence="10 11">
    <name type="scientific">candidate division Kazan bacterium RIFCSPLOWO2_01_FULL_45_19</name>
    <dbReference type="NCBI Taxonomy" id="1798538"/>
    <lineage>
        <taxon>Bacteria</taxon>
        <taxon>Bacteria division Kazan-3B-28</taxon>
    </lineage>
</organism>
<gene>
    <name evidence="8" type="primary">rpsC</name>
    <name evidence="10" type="ORF">A3K51_00855</name>
</gene>
<evidence type="ECO:0000256" key="1">
    <source>
        <dbReference type="ARBA" id="ARBA00010761"/>
    </source>
</evidence>
<dbReference type="EMBL" id="METD01000001">
    <property type="protein sequence ID" value="OGB73408.1"/>
    <property type="molecule type" value="Genomic_DNA"/>
</dbReference>
<evidence type="ECO:0000313" key="10">
    <source>
        <dbReference type="EMBL" id="OGB73408.1"/>
    </source>
</evidence>
<dbReference type="InterPro" id="IPR005704">
    <property type="entry name" value="Ribosomal_uS3_bac-typ"/>
</dbReference>
<dbReference type="InterPro" id="IPR009019">
    <property type="entry name" value="KH_sf_prok-type"/>
</dbReference>
<dbReference type="GO" id="GO:0006412">
    <property type="term" value="P:translation"/>
    <property type="evidence" value="ECO:0007669"/>
    <property type="project" value="UniProtKB-UniRule"/>
</dbReference>
<dbReference type="GO" id="GO:0003735">
    <property type="term" value="F:structural constituent of ribosome"/>
    <property type="evidence" value="ECO:0007669"/>
    <property type="project" value="InterPro"/>
</dbReference>
<dbReference type="HAMAP" id="MF_01309_B">
    <property type="entry name" value="Ribosomal_uS3_B"/>
    <property type="match status" value="1"/>
</dbReference>
<feature type="domain" description="KH type-2" evidence="9">
    <location>
        <begin position="38"/>
        <end position="106"/>
    </location>
</feature>
<dbReference type="GO" id="GO:0003729">
    <property type="term" value="F:mRNA binding"/>
    <property type="evidence" value="ECO:0007669"/>
    <property type="project" value="UniProtKB-UniRule"/>
</dbReference>
<dbReference type="Gene3D" id="3.30.300.20">
    <property type="match status" value="1"/>
</dbReference>
<dbReference type="Pfam" id="PF00189">
    <property type="entry name" value="Ribosomal_S3_C"/>
    <property type="match status" value="1"/>
</dbReference>
<dbReference type="AlphaFoldDB" id="A0A1F4NQ45"/>
<comment type="function">
    <text evidence="6 8">Binds the lower part of the 30S subunit head. Binds mRNA in the 70S ribosome, positioning it for translation.</text>
</comment>
<comment type="similarity">
    <text evidence="1 8">Belongs to the universal ribosomal protein uS3 family.</text>
</comment>
<evidence type="ECO:0000256" key="2">
    <source>
        <dbReference type="ARBA" id="ARBA00022730"/>
    </source>
</evidence>